<gene>
    <name evidence="1" type="ORF">EJD97_006008</name>
</gene>
<organism evidence="1">
    <name type="scientific">Solanum chilense</name>
    <name type="common">Tomato</name>
    <name type="synonym">Lycopersicon chilense</name>
    <dbReference type="NCBI Taxonomy" id="4083"/>
    <lineage>
        <taxon>Eukaryota</taxon>
        <taxon>Viridiplantae</taxon>
        <taxon>Streptophyta</taxon>
        <taxon>Embryophyta</taxon>
        <taxon>Tracheophyta</taxon>
        <taxon>Spermatophyta</taxon>
        <taxon>Magnoliopsida</taxon>
        <taxon>eudicotyledons</taxon>
        <taxon>Gunneridae</taxon>
        <taxon>Pentapetalae</taxon>
        <taxon>asterids</taxon>
        <taxon>lamiids</taxon>
        <taxon>Solanales</taxon>
        <taxon>Solanaceae</taxon>
        <taxon>Solanoideae</taxon>
        <taxon>Solaneae</taxon>
        <taxon>Solanum</taxon>
        <taxon>Solanum subgen. Lycopersicon</taxon>
    </lineage>
</organism>
<evidence type="ECO:0000313" key="1">
    <source>
        <dbReference type="EMBL" id="TMW97204.1"/>
    </source>
</evidence>
<proteinExistence type="predicted"/>
<dbReference type="EMBL" id="RXGB01001866">
    <property type="protein sequence ID" value="TMW97204.1"/>
    <property type="molecule type" value="Genomic_DNA"/>
</dbReference>
<sequence length="115" mass="12913">MGGVSSPHVMDDSVEKHNVGPQFNSANFYQQTISPMQMDFATIDDVDEPAMEVEKQKGSVEDVTKSDYLRNKYNTLLWKYGMDKVKAGYVSDTDDPTRQKCGYTTQAEGGLVYIE</sequence>
<name>A0A6N2BQW7_SOLCI</name>
<protein>
    <submittedName>
        <fullName evidence="1">Uncharacterized protein</fullName>
    </submittedName>
</protein>
<dbReference type="AlphaFoldDB" id="A0A6N2BQW7"/>
<accession>A0A6N2BQW7</accession>
<reference evidence="1" key="1">
    <citation type="submission" date="2019-05" db="EMBL/GenBank/DDBJ databases">
        <title>The de novo reference genome and transcriptome assemblies of the wild tomato species Solanum chilense.</title>
        <authorList>
            <person name="Stam R."/>
            <person name="Nosenko T."/>
            <person name="Hoerger A.C."/>
            <person name="Stephan W."/>
            <person name="Seidel M.A."/>
            <person name="Kuhn J.M.M."/>
            <person name="Haberer G."/>
            <person name="Tellier A."/>
        </authorList>
    </citation>
    <scope>NUCLEOTIDE SEQUENCE</scope>
    <source>
        <tissue evidence="1">Mature leaves</tissue>
    </source>
</reference>
<comment type="caution">
    <text evidence="1">The sequence shown here is derived from an EMBL/GenBank/DDBJ whole genome shotgun (WGS) entry which is preliminary data.</text>
</comment>